<proteinExistence type="predicted"/>
<sequence length="476" mass="52625">MLAQGAWAQTRPVVVEGTSPARSAANQTTPPATPSPAEQPSGQSGSASADTTKKEVEKLRSDQAVLKAVVDSLRARLKSDTRDASDESHIATMSLHPKGSYPIYKRAANGDWQEVPDSVFKLTRMEFSTENGRITRANVYGKVLDSKGNELVKDVRFTNARTSLVLNKPVTSLNYLGVLGGANEYVRYSDLVQVTHMGSRRFLPDNENWELTPEKPSYDIHTGGGLGSLLEVGLFTDLLATLNNEPNALVTTEIASNLLLNPNPAWSNSHLFLFGAVRPFVSVARLDTRFDTLRTNRNGLIDRPALLQRNYLRFGANLNLLTLDGGGHVTWQLNTSWTRTIARVAGPLGTRDTLRSRNAYQNLYGFEVLATVRRQRNFGCDFFFTTLLHNVQSYQPPIANNEAQWVLRPGAQFYYYPFGSPSNKLFFRVTNFVFPKSRQRDFAQLQVGYSISLGALLPASANSPTPATRSLSSAVY</sequence>
<dbReference type="Proteomes" id="UP000831390">
    <property type="component" value="Chromosome"/>
</dbReference>
<protein>
    <submittedName>
        <fullName evidence="2">Uncharacterized protein</fullName>
    </submittedName>
</protein>
<name>A0ABY4B838_9BACT</name>
<evidence type="ECO:0000313" key="3">
    <source>
        <dbReference type="Proteomes" id="UP000831390"/>
    </source>
</evidence>
<organism evidence="2 3">
    <name type="scientific">Hymenobacter monticola</name>
    <dbReference type="NCBI Taxonomy" id="1705399"/>
    <lineage>
        <taxon>Bacteria</taxon>
        <taxon>Pseudomonadati</taxon>
        <taxon>Bacteroidota</taxon>
        <taxon>Cytophagia</taxon>
        <taxon>Cytophagales</taxon>
        <taxon>Hymenobacteraceae</taxon>
        <taxon>Hymenobacter</taxon>
    </lineage>
</organism>
<gene>
    <name evidence="2" type="ORF">MTP16_04435</name>
</gene>
<accession>A0ABY4B838</accession>
<feature type="region of interest" description="Disordered" evidence="1">
    <location>
        <begin position="1"/>
        <end position="59"/>
    </location>
</feature>
<evidence type="ECO:0000256" key="1">
    <source>
        <dbReference type="SAM" id="MobiDB-lite"/>
    </source>
</evidence>
<feature type="compositionally biased region" description="Polar residues" evidence="1">
    <location>
        <begin position="20"/>
        <end position="50"/>
    </location>
</feature>
<evidence type="ECO:0000313" key="2">
    <source>
        <dbReference type="EMBL" id="UOE34904.1"/>
    </source>
</evidence>
<dbReference type="RefSeq" id="WP_243516277.1">
    <property type="nucleotide sequence ID" value="NZ_CP094534.1"/>
</dbReference>
<keyword evidence="3" id="KW-1185">Reference proteome</keyword>
<dbReference type="EMBL" id="CP094534">
    <property type="protein sequence ID" value="UOE34904.1"/>
    <property type="molecule type" value="Genomic_DNA"/>
</dbReference>
<reference evidence="2 3" key="1">
    <citation type="submission" date="2022-03" db="EMBL/GenBank/DDBJ databases">
        <title>Hymenobactersp. isolated from the air.</title>
        <authorList>
            <person name="Won M."/>
            <person name="Kwon S.-W."/>
        </authorList>
    </citation>
    <scope>NUCLEOTIDE SEQUENCE [LARGE SCALE GENOMIC DNA]</scope>
    <source>
        <strain evidence="2 3">KACC 22596</strain>
    </source>
</reference>